<dbReference type="EMBL" id="QRDV01000001">
    <property type="protein sequence ID" value="RED47299.1"/>
    <property type="molecule type" value="Genomic_DNA"/>
</dbReference>
<proteinExistence type="inferred from homology"/>
<organism evidence="9 10">
    <name type="scientific">Winogradskyella eximia</name>
    <dbReference type="NCBI Taxonomy" id="262006"/>
    <lineage>
        <taxon>Bacteria</taxon>
        <taxon>Pseudomonadati</taxon>
        <taxon>Bacteroidota</taxon>
        <taxon>Flavobacteriia</taxon>
        <taxon>Flavobacteriales</taxon>
        <taxon>Flavobacteriaceae</taxon>
        <taxon>Winogradskyella</taxon>
    </lineage>
</organism>
<dbReference type="GO" id="GO:0015483">
    <property type="term" value="F:long-chain fatty acid transporting porin activity"/>
    <property type="evidence" value="ECO:0007669"/>
    <property type="project" value="TreeGrafter"/>
</dbReference>
<keyword evidence="4" id="KW-0812">Transmembrane</keyword>
<dbReference type="InterPro" id="IPR005017">
    <property type="entry name" value="OMPP1/FadL/TodX"/>
</dbReference>
<name>A0A3D9HCU0_9FLAO</name>
<comment type="subcellular location">
    <subcellularLocation>
        <location evidence="1">Cell outer membrane</location>
        <topology evidence="1">Multi-pass membrane protein</topology>
    </subcellularLocation>
</comment>
<evidence type="ECO:0000256" key="3">
    <source>
        <dbReference type="ARBA" id="ARBA00022452"/>
    </source>
</evidence>
<keyword evidence="6" id="KW-0472">Membrane</keyword>
<comment type="caution">
    <text evidence="9">The sequence shown here is derived from an EMBL/GenBank/DDBJ whole genome shotgun (WGS) entry which is preliminary data.</text>
</comment>
<evidence type="ECO:0000256" key="8">
    <source>
        <dbReference type="SAM" id="SignalP"/>
    </source>
</evidence>
<dbReference type="PANTHER" id="PTHR35093">
    <property type="entry name" value="OUTER MEMBRANE PROTEIN NMB0088-RELATED"/>
    <property type="match status" value="1"/>
</dbReference>
<dbReference type="Gene3D" id="2.40.160.60">
    <property type="entry name" value="Outer membrane protein transport protein (OMPP1/FadL/TodX)"/>
    <property type="match status" value="1"/>
</dbReference>
<evidence type="ECO:0000256" key="6">
    <source>
        <dbReference type="ARBA" id="ARBA00023136"/>
    </source>
</evidence>
<dbReference type="PANTHER" id="PTHR35093:SF8">
    <property type="entry name" value="OUTER MEMBRANE PROTEIN NMB0088-RELATED"/>
    <property type="match status" value="1"/>
</dbReference>
<keyword evidence="5 8" id="KW-0732">Signal</keyword>
<comment type="similarity">
    <text evidence="2">Belongs to the OmpP1/FadL family.</text>
</comment>
<dbReference type="OrthoDB" id="9765571at2"/>
<sequence length="506" mass="56062">MKKLLMLCIGLVSSSFILAQDITDAVRYSMDEIQGTARFKAMSGAFGALGGDMSSVNINPAGSAIFNNSHASVSLGLYNKSNDINYFGGINSSSDLNVDLNQLGAVFVFDNMNSNSLWKKFSLSVAYDSSGNFDDDWVANGTNPNNSIGDYFRLNAQGLRLDEISALPGESISQAYSEIGSLFGFQNQQAFLGYEGYIINPLEDTDENTNYTSNINGGDYNQRFAYASTGYNGKLAFNFATSYNDKFYFGLNLNSHFINYERSTFLNERNSNVSSTVTNVNFENNLLTTGTGFSLQLGGIAKITEELRVGLSYNSPTWYRVSDETSQYLSTNRIEDGQNINQVINPNVINVYEEYKLQTPAKITGSLAYVFGKRGLLSLDYSMKDYSNTKFKPTSDAYFSAINNDINDRLTSAATIRLGGEYRYKQISFRGGYRFEESPYKDTDFYGDLTGYSLGIGYNFGSINLDLAFSQATRDTNYQLYNVGLTDAASIETNYTDFVVTLGFNL</sequence>
<keyword evidence="3" id="KW-1134">Transmembrane beta strand</keyword>
<dbReference type="AlphaFoldDB" id="A0A3D9HCU0"/>
<keyword evidence="10" id="KW-1185">Reference proteome</keyword>
<evidence type="ECO:0000256" key="5">
    <source>
        <dbReference type="ARBA" id="ARBA00022729"/>
    </source>
</evidence>
<evidence type="ECO:0000256" key="2">
    <source>
        <dbReference type="ARBA" id="ARBA00008163"/>
    </source>
</evidence>
<evidence type="ECO:0000313" key="10">
    <source>
        <dbReference type="Proteomes" id="UP000256980"/>
    </source>
</evidence>
<evidence type="ECO:0000256" key="7">
    <source>
        <dbReference type="ARBA" id="ARBA00023237"/>
    </source>
</evidence>
<gene>
    <name evidence="9" type="ORF">DFQ10_1011085</name>
</gene>
<feature type="chain" id="PRO_5017558174" evidence="8">
    <location>
        <begin position="20"/>
        <end position="506"/>
    </location>
</feature>
<feature type="signal peptide" evidence="8">
    <location>
        <begin position="1"/>
        <end position="19"/>
    </location>
</feature>
<keyword evidence="7" id="KW-0998">Cell outer membrane</keyword>
<evidence type="ECO:0000313" key="9">
    <source>
        <dbReference type="EMBL" id="RED47299.1"/>
    </source>
</evidence>
<evidence type="ECO:0000256" key="4">
    <source>
        <dbReference type="ARBA" id="ARBA00022692"/>
    </source>
</evidence>
<dbReference type="Proteomes" id="UP000256980">
    <property type="component" value="Unassembled WGS sequence"/>
</dbReference>
<dbReference type="SUPFAM" id="SSF56935">
    <property type="entry name" value="Porins"/>
    <property type="match status" value="1"/>
</dbReference>
<accession>A0A3D9HCU0</accession>
<evidence type="ECO:0000256" key="1">
    <source>
        <dbReference type="ARBA" id="ARBA00004571"/>
    </source>
</evidence>
<reference evidence="9 10" key="1">
    <citation type="submission" date="2018-07" db="EMBL/GenBank/DDBJ databases">
        <title>Genomic Encyclopedia of Type Strains, Phase III (KMG-III): the genomes of soil and plant-associated and newly described type strains.</title>
        <authorList>
            <person name="Whitman W."/>
        </authorList>
    </citation>
    <scope>NUCLEOTIDE SEQUENCE [LARGE SCALE GENOMIC DNA]</scope>
    <source>
        <strain evidence="9 10">CECT 7946</strain>
    </source>
</reference>
<dbReference type="RefSeq" id="WP_115816320.1">
    <property type="nucleotide sequence ID" value="NZ_QRDV01000001.1"/>
</dbReference>
<dbReference type="GO" id="GO:0009279">
    <property type="term" value="C:cell outer membrane"/>
    <property type="evidence" value="ECO:0007669"/>
    <property type="project" value="UniProtKB-SubCell"/>
</dbReference>
<protein>
    <submittedName>
        <fullName evidence="9">Outer membrane protein transport protein (OMPP1/FadL/TodX)</fullName>
    </submittedName>
</protein>